<dbReference type="GO" id="GO:0042371">
    <property type="term" value="P:vitamin K biosynthetic process"/>
    <property type="evidence" value="ECO:0007669"/>
    <property type="project" value="TreeGrafter"/>
</dbReference>
<comment type="subcellular location">
    <subcellularLocation>
        <location evidence="8">Cell membrane</location>
        <topology evidence="8">Multi-pass membrane protein</topology>
    </subcellularLocation>
    <subcellularLocation>
        <location evidence="1">Membrane</location>
        <topology evidence="1">Multi-pass membrane protein</topology>
    </subcellularLocation>
</comment>
<evidence type="ECO:0000256" key="2">
    <source>
        <dbReference type="ARBA" id="ARBA00022428"/>
    </source>
</evidence>
<dbReference type="RefSeq" id="WP_169454158.1">
    <property type="nucleotide sequence ID" value="NZ_CP051774.1"/>
</dbReference>
<dbReference type="PANTHER" id="PTHR13929">
    <property type="entry name" value="1,4-DIHYDROXY-2-NAPHTHOATE OCTAPRENYLTRANSFERASE"/>
    <property type="match status" value="1"/>
</dbReference>
<feature type="transmembrane region" description="Helical" evidence="8">
    <location>
        <begin position="88"/>
        <end position="107"/>
    </location>
</feature>
<feature type="transmembrane region" description="Helical" evidence="8">
    <location>
        <begin position="144"/>
        <end position="164"/>
    </location>
</feature>
<keyword evidence="3 8" id="KW-1003">Cell membrane</keyword>
<evidence type="ECO:0000313" key="11">
    <source>
        <dbReference type="Proteomes" id="UP000501812"/>
    </source>
</evidence>
<proteinExistence type="inferred from homology"/>
<evidence type="ECO:0000256" key="9">
    <source>
        <dbReference type="NCBIfam" id="TIGR00751"/>
    </source>
</evidence>
<comment type="catalytic activity">
    <reaction evidence="8">
        <text>an all-trans-polyprenyl diphosphate + 1,4-dihydroxy-2-naphthoate + H(+) = a 2-demethylmenaquinol + CO2 + diphosphate</text>
        <dbReference type="Rhea" id="RHEA:26478"/>
        <dbReference type="Rhea" id="RHEA-COMP:9563"/>
        <dbReference type="Rhea" id="RHEA-COMP:9564"/>
        <dbReference type="ChEBI" id="CHEBI:11173"/>
        <dbReference type="ChEBI" id="CHEBI:15378"/>
        <dbReference type="ChEBI" id="CHEBI:16526"/>
        <dbReference type="ChEBI" id="CHEBI:33019"/>
        <dbReference type="ChEBI" id="CHEBI:55437"/>
        <dbReference type="ChEBI" id="CHEBI:58914"/>
        <dbReference type="EC" id="2.5.1.74"/>
    </reaction>
</comment>
<sequence>MIGPLLLATRPKTLPAAIVPVWAGCVLAWKLTGKFDPMLAACTFFGAIFIQIATNFFNDAIDHAKGADTERRTGPKRVTASGLVPRRVVMMAGAAFLVLATLCGVVLYSAVGWPILAIGVPSLYLAFGYTGGPFPLAYRGMGELFVILFFGLVAVTGTVFIQTMQWRPEAFLLGGQIGLLSAVLISINNLRDREEDASTGKRTLAVRFGPKPARIMIWMEVKAAAVLGLIWFLFGLPWLVLATLPLWSLGLRISWGALTMPEGKGMNRLLAMSALQLVAFAALFHLIAAKL</sequence>
<keyword evidence="7 8" id="KW-0472">Membrane</keyword>
<feature type="transmembrane region" description="Helical" evidence="8">
    <location>
        <begin position="38"/>
        <end position="57"/>
    </location>
</feature>
<dbReference type="InterPro" id="IPR004657">
    <property type="entry name" value="MenA"/>
</dbReference>
<comment type="similarity">
    <text evidence="8">Belongs to the MenA family. Type 1 subfamily.</text>
</comment>
<dbReference type="UniPathway" id="UPA00079">
    <property type="reaction ID" value="UER00168"/>
</dbReference>
<dbReference type="CDD" id="cd13962">
    <property type="entry name" value="PT_UbiA_UBIAD1"/>
    <property type="match status" value="1"/>
</dbReference>
<dbReference type="NCBIfam" id="TIGR00751">
    <property type="entry name" value="menA"/>
    <property type="match status" value="1"/>
</dbReference>
<feature type="transmembrane region" description="Helical" evidence="8">
    <location>
        <begin position="170"/>
        <end position="190"/>
    </location>
</feature>
<keyword evidence="2 8" id="KW-0474">Menaquinone biosynthesis</keyword>
<dbReference type="AlphaFoldDB" id="A0A858RGL7"/>
<organism evidence="10 11">
    <name type="scientific">Luteolibacter luteus</name>
    <dbReference type="NCBI Taxonomy" id="2728835"/>
    <lineage>
        <taxon>Bacteria</taxon>
        <taxon>Pseudomonadati</taxon>
        <taxon>Verrucomicrobiota</taxon>
        <taxon>Verrucomicrobiia</taxon>
        <taxon>Verrucomicrobiales</taxon>
        <taxon>Verrucomicrobiaceae</taxon>
        <taxon>Luteolibacter</taxon>
    </lineage>
</organism>
<dbReference type="GO" id="GO:0009234">
    <property type="term" value="P:menaquinone biosynthetic process"/>
    <property type="evidence" value="ECO:0007669"/>
    <property type="project" value="UniProtKB-UniRule"/>
</dbReference>
<evidence type="ECO:0000256" key="7">
    <source>
        <dbReference type="ARBA" id="ARBA00023136"/>
    </source>
</evidence>
<name>A0A858RGL7_9BACT</name>
<dbReference type="EMBL" id="CP051774">
    <property type="protein sequence ID" value="QJE95845.1"/>
    <property type="molecule type" value="Genomic_DNA"/>
</dbReference>
<keyword evidence="6 8" id="KW-1133">Transmembrane helix</keyword>
<dbReference type="EC" id="2.5.1.74" evidence="8 9"/>
<dbReference type="PIRSF" id="PIRSF005355">
    <property type="entry name" value="UBIAD1"/>
    <property type="match status" value="1"/>
</dbReference>
<keyword evidence="4 8" id="KW-0808">Transferase</keyword>
<dbReference type="PANTHER" id="PTHR13929:SF0">
    <property type="entry name" value="UBIA PRENYLTRANSFERASE DOMAIN-CONTAINING PROTEIN 1"/>
    <property type="match status" value="1"/>
</dbReference>
<dbReference type="InterPro" id="IPR000537">
    <property type="entry name" value="UbiA_prenyltransferase"/>
</dbReference>
<evidence type="ECO:0000256" key="5">
    <source>
        <dbReference type="ARBA" id="ARBA00022692"/>
    </source>
</evidence>
<dbReference type="GO" id="GO:0005886">
    <property type="term" value="C:plasma membrane"/>
    <property type="evidence" value="ECO:0007669"/>
    <property type="project" value="UniProtKB-SubCell"/>
</dbReference>
<evidence type="ECO:0000256" key="6">
    <source>
        <dbReference type="ARBA" id="ARBA00022989"/>
    </source>
</evidence>
<dbReference type="Gene3D" id="1.10.357.140">
    <property type="entry name" value="UbiA prenyltransferase"/>
    <property type="match status" value="1"/>
</dbReference>
<dbReference type="HAMAP" id="MF_01937">
    <property type="entry name" value="MenA_1"/>
    <property type="match status" value="1"/>
</dbReference>
<feature type="transmembrane region" description="Helical" evidence="8">
    <location>
        <begin position="113"/>
        <end position="132"/>
    </location>
</feature>
<dbReference type="Gene3D" id="1.20.120.1780">
    <property type="entry name" value="UbiA prenyltransferase"/>
    <property type="match status" value="1"/>
</dbReference>
<evidence type="ECO:0000256" key="4">
    <source>
        <dbReference type="ARBA" id="ARBA00022679"/>
    </source>
</evidence>
<keyword evidence="5 8" id="KW-0812">Transmembrane</keyword>
<protein>
    <recommendedName>
        <fullName evidence="8 9">1,4-dihydroxy-2-naphthoate octaprenyltransferase</fullName>
        <shortName evidence="8">DHNA-octaprenyltransferase</shortName>
        <ecNumber evidence="8 9">2.5.1.74</ecNumber>
    </recommendedName>
</protein>
<accession>A0A858RGL7</accession>
<dbReference type="KEGG" id="luo:HHL09_08620"/>
<comment type="pathway">
    <text evidence="8">Quinol/quinone metabolism; menaquinone biosynthesis; menaquinol from 1,4-dihydroxy-2-naphthoate: step 1/2.</text>
</comment>
<keyword evidence="11" id="KW-1185">Reference proteome</keyword>
<comment type="function">
    <text evidence="8">Conversion of 1,4-dihydroxy-2-naphthoate (DHNA) to demethylmenaquinone (DMK).</text>
</comment>
<evidence type="ECO:0000256" key="8">
    <source>
        <dbReference type="HAMAP-Rule" id="MF_01937"/>
    </source>
</evidence>
<gene>
    <name evidence="8 10" type="primary">menA</name>
    <name evidence="10" type="ORF">HHL09_08620</name>
</gene>
<evidence type="ECO:0000256" key="1">
    <source>
        <dbReference type="ARBA" id="ARBA00004141"/>
    </source>
</evidence>
<reference evidence="10 11" key="1">
    <citation type="submission" date="2020-04" db="EMBL/GenBank/DDBJ databases">
        <title>Luteolibacter sp. G-1-1-1 isolated from soil.</title>
        <authorList>
            <person name="Dahal R.H."/>
        </authorList>
    </citation>
    <scope>NUCLEOTIDE SEQUENCE [LARGE SCALE GENOMIC DNA]</scope>
    <source>
        <strain evidence="10 11">G-1-1-1</strain>
    </source>
</reference>
<dbReference type="Proteomes" id="UP000501812">
    <property type="component" value="Chromosome"/>
</dbReference>
<feature type="transmembrane region" description="Helical" evidence="8">
    <location>
        <begin position="269"/>
        <end position="288"/>
    </location>
</feature>
<dbReference type="InterPro" id="IPR044878">
    <property type="entry name" value="UbiA_sf"/>
</dbReference>
<dbReference type="Pfam" id="PF01040">
    <property type="entry name" value="UbiA"/>
    <property type="match status" value="1"/>
</dbReference>
<feature type="transmembrane region" description="Helical" evidence="8">
    <location>
        <begin position="224"/>
        <end position="249"/>
    </location>
</feature>
<dbReference type="GO" id="GO:0046428">
    <property type="term" value="F:1,4-dihydroxy-2-naphthoate polyprenyltransferase activity"/>
    <property type="evidence" value="ECO:0007669"/>
    <property type="project" value="UniProtKB-UniRule"/>
</dbReference>
<evidence type="ECO:0000313" key="10">
    <source>
        <dbReference type="EMBL" id="QJE95845.1"/>
    </source>
</evidence>
<evidence type="ECO:0000256" key="3">
    <source>
        <dbReference type="ARBA" id="ARBA00022475"/>
    </source>
</evidence>
<dbReference type="InterPro" id="IPR026046">
    <property type="entry name" value="UBIAD1"/>
</dbReference>